<proteinExistence type="predicted"/>
<evidence type="ECO:0000313" key="2">
    <source>
        <dbReference type="EMBL" id="PNT14246.1"/>
    </source>
</evidence>
<protein>
    <submittedName>
        <fullName evidence="2">Uncharacterized protein</fullName>
    </submittedName>
</protein>
<evidence type="ECO:0000256" key="1">
    <source>
        <dbReference type="SAM" id="MobiDB-lite"/>
    </source>
</evidence>
<feature type="region of interest" description="Disordered" evidence="1">
    <location>
        <begin position="1"/>
        <end position="65"/>
    </location>
</feature>
<reference evidence="2 3" key="1">
    <citation type="journal article" date="2006" name="Science">
        <title>The genome of black cottonwood, Populus trichocarpa (Torr. &amp; Gray).</title>
        <authorList>
            <person name="Tuskan G.A."/>
            <person name="Difazio S."/>
            <person name="Jansson S."/>
            <person name="Bohlmann J."/>
            <person name="Grigoriev I."/>
            <person name="Hellsten U."/>
            <person name="Putnam N."/>
            <person name="Ralph S."/>
            <person name="Rombauts S."/>
            <person name="Salamov A."/>
            <person name="Schein J."/>
            <person name="Sterck L."/>
            <person name="Aerts A."/>
            <person name="Bhalerao R.R."/>
            <person name="Bhalerao R.P."/>
            <person name="Blaudez D."/>
            <person name="Boerjan W."/>
            <person name="Brun A."/>
            <person name="Brunner A."/>
            <person name="Busov V."/>
            <person name="Campbell M."/>
            <person name="Carlson J."/>
            <person name="Chalot M."/>
            <person name="Chapman J."/>
            <person name="Chen G.L."/>
            <person name="Cooper D."/>
            <person name="Coutinho P.M."/>
            <person name="Couturier J."/>
            <person name="Covert S."/>
            <person name="Cronk Q."/>
            <person name="Cunningham R."/>
            <person name="Davis J."/>
            <person name="Degroeve S."/>
            <person name="Dejardin A."/>
            <person name="Depamphilis C."/>
            <person name="Detter J."/>
            <person name="Dirks B."/>
            <person name="Dubchak I."/>
            <person name="Duplessis S."/>
            <person name="Ehlting J."/>
            <person name="Ellis B."/>
            <person name="Gendler K."/>
            <person name="Goodstein D."/>
            <person name="Gribskov M."/>
            <person name="Grimwood J."/>
            <person name="Groover A."/>
            <person name="Gunter L."/>
            <person name="Hamberger B."/>
            <person name="Heinze B."/>
            <person name="Helariutta Y."/>
            <person name="Henrissat B."/>
            <person name="Holligan D."/>
            <person name="Holt R."/>
            <person name="Huang W."/>
            <person name="Islam-Faridi N."/>
            <person name="Jones S."/>
            <person name="Jones-Rhoades M."/>
            <person name="Jorgensen R."/>
            <person name="Joshi C."/>
            <person name="Kangasjarvi J."/>
            <person name="Karlsson J."/>
            <person name="Kelleher C."/>
            <person name="Kirkpatrick R."/>
            <person name="Kirst M."/>
            <person name="Kohler A."/>
            <person name="Kalluri U."/>
            <person name="Larimer F."/>
            <person name="Leebens-Mack J."/>
            <person name="Leple J.C."/>
            <person name="Locascio P."/>
            <person name="Lou Y."/>
            <person name="Lucas S."/>
            <person name="Martin F."/>
            <person name="Montanini B."/>
            <person name="Napoli C."/>
            <person name="Nelson D.R."/>
            <person name="Nelson C."/>
            <person name="Nieminen K."/>
            <person name="Nilsson O."/>
            <person name="Pereda V."/>
            <person name="Peter G."/>
            <person name="Philippe R."/>
            <person name="Pilate G."/>
            <person name="Poliakov A."/>
            <person name="Razumovskaya J."/>
            <person name="Richardson P."/>
            <person name="Rinaldi C."/>
            <person name="Ritland K."/>
            <person name="Rouze P."/>
            <person name="Ryaboy D."/>
            <person name="Schmutz J."/>
            <person name="Schrader J."/>
            <person name="Segerman B."/>
            <person name="Shin H."/>
            <person name="Siddiqui A."/>
            <person name="Sterky F."/>
            <person name="Terry A."/>
            <person name="Tsai C.J."/>
            <person name="Uberbacher E."/>
            <person name="Unneberg P."/>
            <person name="Vahala J."/>
            <person name="Wall K."/>
            <person name="Wessler S."/>
            <person name="Yang G."/>
            <person name="Yin T."/>
            <person name="Douglas C."/>
            <person name="Marra M."/>
            <person name="Sandberg G."/>
            <person name="Van de Peer Y."/>
            <person name="Rokhsar D."/>
        </authorList>
    </citation>
    <scope>NUCLEOTIDE SEQUENCE [LARGE SCALE GENOMIC DNA]</scope>
    <source>
        <strain evidence="3">cv. Nisqually</strain>
    </source>
</reference>
<feature type="compositionally biased region" description="Basic and acidic residues" evidence="1">
    <location>
        <begin position="42"/>
        <end position="65"/>
    </location>
</feature>
<dbReference type="InParanoid" id="U7DYG3"/>
<name>U7DYG3_POPTR</name>
<dbReference type="Proteomes" id="UP000006729">
    <property type="component" value="Chromosome 10"/>
</dbReference>
<accession>U7DYG3</accession>
<evidence type="ECO:0000313" key="3">
    <source>
        <dbReference type="Proteomes" id="UP000006729"/>
    </source>
</evidence>
<organism evidence="2 3">
    <name type="scientific">Populus trichocarpa</name>
    <name type="common">Western balsam poplar</name>
    <name type="synonym">Populus balsamifera subsp. trichocarpa</name>
    <dbReference type="NCBI Taxonomy" id="3694"/>
    <lineage>
        <taxon>Eukaryota</taxon>
        <taxon>Viridiplantae</taxon>
        <taxon>Streptophyta</taxon>
        <taxon>Embryophyta</taxon>
        <taxon>Tracheophyta</taxon>
        <taxon>Spermatophyta</taxon>
        <taxon>Magnoliopsida</taxon>
        <taxon>eudicotyledons</taxon>
        <taxon>Gunneridae</taxon>
        <taxon>Pentapetalae</taxon>
        <taxon>rosids</taxon>
        <taxon>fabids</taxon>
        <taxon>Malpighiales</taxon>
        <taxon>Salicaceae</taxon>
        <taxon>Saliceae</taxon>
        <taxon>Populus</taxon>
    </lineage>
</organism>
<feature type="compositionally biased region" description="Polar residues" evidence="1">
    <location>
        <begin position="8"/>
        <end position="25"/>
    </location>
</feature>
<gene>
    <name evidence="2" type="ORF">POPTR_010G020100</name>
</gene>
<dbReference type="EMBL" id="CM009299">
    <property type="protein sequence ID" value="PNT14246.1"/>
    <property type="molecule type" value="Genomic_DNA"/>
</dbReference>
<sequence>MPADTCKQRLSSHNKQEGRSSCSNQEKQRALAPGEGTIVAREATETGKLRENKKGEEEPEKTEIQRGEYRLAFYRNCLPPRASAPVSAPGEEESEKQKYREESIGWPSIAIVPLPEHQPPSLHRVKINSPVTVDVCVPPAGQPLDWLDPAQSVRLG</sequence>
<dbReference type="AlphaFoldDB" id="U7DYG3"/>
<dbReference type="HOGENOM" id="CLU_1689719_0_0_1"/>
<keyword evidence="3" id="KW-1185">Reference proteome</keyword>
<feature type="region of interest" description="Disordered" evidence="1">
    <location>
        <begin position="80"/>
        <end position="101"/>
    </location>
</feature>